<sequence>MSFPLKFPADAPLLTITHPKPALWVLEMHNGDDNRLTHHFIQKGLLPALDAVERDWRRNVKPGPPTKDHRGKEGGRGALIIVGKRSQQKFFSNGLDFDNLMKQHNNRVDFIPGLIGAYNPLLRRLLTYPLPVIAALNGHTFAAGMIMALCCDYRVMVDGKTRNAWMTMNEIHFGATLPPTFPALFRTKYPDGHLHRKVFLEGHRFTPSEALEAGLVDHIVSGNTDAVLAKAEELASSLEHLAQLGGYGVMKYEMYRPILELSLKDLHITNIVADDEAAKARL</sequence>
<dbReference type="EMBL" id="RWJN01000288">
    <property type="protein sequence ID" value="TCD63572.1"/>
    <property type="molecule type" value="Genomic_DNA"/>
</dbReference>
<evidence type="ECO:0000313" key="3">
    <source>
        <dbReference type="EMBL" id="TCD63572.1"/>
    </source>
</evidence>
<comment type="caution">
    <text evidence="3">The sequence shown here is derived from an EMBL/GenBank/DDBJ whole genome shotgun (WGS) entry which is preliminary data.</text>
</comment>
<accession>A0A4R0R7S2</accession>
<evidence type="ECO:0000313" key="4">
    <source>
        <dbReference type="Proteomes" id="UP000292702"/>
    </source>
</evidence>
<keyword evidence="4" id="KW-1185">Reference proteome</keyword>
<dbReference type="GO" id="GO:0006635">
    <property type="term" value="P:fatty acid beta-oxidation"/>
    <property type="evidence" value="ECO:0007669"/>
    <property type="project" value="TreeGrafter"/>
</dbReference>
<dbReference type="CDD" id="cd06558">
    <property type="entry name" value="crotonase-like"/>
    <property type="match status" value="1"/>
</dbReference>
<comment type="similarity">
    <text evidence="1 2">Belongs to the enoyl-CoA hydratase/isomerase family.</text>
</comment>
<organism evidence="3 4">
    <name type="scientific">Steccherinum ochraceum</name>
    <dbReference type="NCBI Taxonomy" id="92696"/>
    <lineage>
        <taxon>Eukaryota</taxon>
        <taxon>Fungi</taxon>
        <taxon>Dikarya</taxon>
        <taxon>Basidiomycota</taxon>
        <taxon>Agaricomycotina</taxon>
        <taxon>Agaricomycetes</taxon>
        <taxon>Polyporales</taxon>
        <taxon>Steccherinaceae</taxon>
        <taxon>Steccherinum</taxon>
    </lineage>
</organism>
<dbReference type="Gene3D" id="3.90.226.10">
    <property type="entry name" value="2-enoyl-CoA Hydratase, Chain A, domain 1"/>
    <property type="match status" value="1"/>
</dbReference>
<dbReference type="OrthoDB" id="1696280at2759"/>
<dbReference type="PROSITE" id="PS00166">
    <property type="entry name" value="ENOYL_COA_HYDRATASE"/>
    <property type="match status" value="1"/>
</dbReference>
<dbReference type="PANTHER" id="PTHR11941">
    <property type="entry name" value="ENOYL-COA HYDRATASE-RELATED"/>
    <property type="match status" value="1"/>
</dbReference>
<dbReference type="InterPro" id="IPR018376">
    <property type="entry name" value="Enoyl-CoA_hyd/isom_CS"/>
</dbReference>
<dbReference type="GO" id="GO:0005777">
    <property type="term" value="C:peroxisome"/>
    <property type="evidence" value="ECO:0007669"/>
    <property type="project" value="TreeGrafter"/>
</dbReference>
<proteinExistence type="inferred from homology"/>
<name>A0A4R0R7S2_9APHY</name>
<reference evidence="3 4" key="1">
    <citation type="submission" date="2018-11" db="EMBL/GenBank/DDBJ databases">
        <title>Genome assembly of Steccherinum ochraceum LE-BIN_3174, the white-rot fungus of the Steccherinaceae family (The Residual Polyporoid clade, Polyporales, Basidiomycota).</title>
        <authorList>
            <person name="Fedorova T.V."/>
            <person name="Glazunova O.A."/>
            <person name="Landesman E.O."/>
            <person name="Moiseenko K.V."/>
            <person name="Psurtseva N.V."/>
            <person name="Savinova O.S."/>
            <person name="Shakhova N.V."/>
            <person name="Tyazhelova T.V."/>
            <person name="Vasina D.V."/>
        </authorList>
    </citation>
    <scope>NUCLEOTIDE SEQUENCE [LARGE SCALE GENOMIC DNA]</scope>
    <source>
        <strain evidence="3 4">LE-BIN_3174</strain>
    </source>
</reference>
<dbReference type="Pfam" id="PF00378">
    <property type="entry name" value="ECH_1"/>
    <property type="match status" value="1"/>
</dbReference>
<dbReference type="Proteomes" id="UP000292702">
    <property type="component" value="Unassembled WGS sequence"/>
</dbReference>
<dbReference type="InterPro" id="IPR001753">
    <property type="entry name" value="Enoyl-CoA_hydra/iso"/>
</dbReference>
<dbReference type="SUPFAM" id="SSF52096">
    <property type="entry name" value="ClpP/crotonase"/>
    <property type="match status" value="1"/>
</dbReference>
<evidence type="ECO:0000256" key="1">
    <source>
        <dbReference type="ARBA" id="ARBA00005254"/>
    </source>
</evidence>
<protein>
    <recommendedName>
        <fullName evidence="5">ClpP/crotonase</fullName>
    </recommendedName>
</protein>
<dbReference type="InterPro" id="IPR029045">
    <property type="entry name" value="ClpP/crotonase-like_dom_sf"/>
</dbReference>
<dbReference type="PANTHER" id="PTHR11941:SF75">
    <property type="entry name" value="ENOYL-COA HYDRATASE_ISOMERASE FAMILY PROTEIN"/>
    <property type="match status" value="1"/>
</dbReference>
<dbReference type="AlphaFoldDB" id="A0A4R0R7S2"/>
<evidence type="ECO:0000256" key="2">
    <source>
        <dbReference type="RuleBase" id="RU003707"/>
    </source>
</evidence>
<dbReference type="STRING" id="92696.A0A4R0R7S2"/>
<evidence type="ECO:0008006" key="5">
    <source>
        <dbReference type="Google" id="ProtNLM"/>
    </source>
</evidence>
<dbReference type="GO" id="GO:0004165">
    <property type="term" value="F:delta(3)-delta(2)-enoyl-CoA isomerase activity"/>
    <property type="evidence" value="ECO:0007669"/>
    <property type="project" value="TreeGrafter"/>
</dbReference>
<gene>
    <name evidence="3" type="ORF">EIP91_005211</name>
</gene>